<evidence type="ECO:0000313" key="1">
    <source>
        <dbReference type="EMBL" id="KAH3779910.1"/>
    </source>
</evidence>
<organism evidence="1 2">
    <name type="scientific">Dreissena polymorpha</name>
    <name type="common">Zebra mussel</name>
    <name type="synonym">Mytilus polymorpha</name>
    <dbReference type="NCBI Taxonomy" id="45954"/>
    <lineage>
        <taxon>Eukaryota</taxon>
        <taxon>Metazoa</taxon>
        <taxon>Spiralia</taxon>
        <taxon>Lophotrochozoa</taxon>
        <taxon>Mollusca</taxon>
        <taxon>Bivalvia</taxon>
        <taxon>Autobranchia</taxon>
        <taxon>Heteroconchia</taxon>
        <taxon>Euheterodonta</taxon>
        <taxon>Imparidentia</taxon>
        <taxon>Neoheterodontei</taxon>
        <taxon>Myida</taxon>
        <taxon>Dreissenoidea</taxon>
        <taxon>Dreissenidae</taxon>
        <taxon>Dreissena</taxon>
    </lineage>
</organism>
<dbReference type="Proteomes" id="UP000828390">
    <property type="component" value="Unassembled WGS sequence"/>
</dbReference>
<protein>
    <submittedName>
        <fullName evidence="1">Uncharacterized protein</fullName>
    </submittedName>
</protein>
<reference evidence="1" key="1">
    <citation type="journal article" date="2019" name="bioRxiv">
        <title>The Genome of the Zebra Mussel, Dreissena polymorpha: A Resource for Invasive Species Research.</title>
        <authorList>
            <person name="McCartney M.A."/>
            <person name="Auch B."/>
            <person name="Kono T."/>
            <person name="Mallez S."/>
            <person name="Zhang Y."/>
            <person name="Obille A."/>
            <person name="Becker A."/>
            <person name="Abrahante J.E."/>
            <person name="Garbe J."/>
            <person name="Badalamenti J.P."/>
            <person name="Herman A."/>
            <person name="Mangelson H."/>
            <person name="Liachko I."/>
            <person name="Sullivan S."/>
            <person name="Sone E.D."/>
            <person name="Koren S."/>
            <person name="Silverstein K.A.T."/>
            <person name="Beckman K.B."/>
            <person name="Gohl D.M."/>
        </authorList>
    </citation>
    <scope>NUCLEOTIDE SEQUENCE</scope>
    <source>
        <strain evidence="1">Duluth1</strain>
        <tissue evidence="1">Whole animal</tissue>
    </source>
</reference>
<accession>A0A9D4EKW4</accession>
<evidence type="ECO:0000313" key="2">
    <source>
        <dbReference type="Proteomes" id="UP000828390"/>
    </source>
</evidence>
<proteinExistence type="predicted"/>
<feature type="non-terminal residue" evidence="1">
    <location>
        <position position="240"/>
    </location>
</feature>
<dbReference type="PANTHER" id="PTHR34415">
    <property type="entry name" value="INTEGRASE CATALYTIC DOMAIN-CONTAINING PROTEIN"/>
    <property type="match status" value="1"/>
</dbReference>
<dbReference type="AlphaFoldDB" id="A0A9D4EKW4"/>
<name>A0A9D4EKW4_DREPO</name>
<dbReference type="EMBL" id="JAIWYP010000008">
    <property type="protein sequence ID" value="KAH3779910.1"/>
    <property type="molecule type" value="Genomic_DNA"/>
</dbReference>
<sequence length="240" mass="27670">FGVCCKGKQVFYLVNEGESTRKGANTVVSYVHNYIHHYVLGEEKAVFHFDNCAGQKKNNCVRRLCNAETIEAVAETVSTSLSLTQPELKDLESVLLRGYEQLGKESFPIVEVHRLLQITNHVRHIMENVRHEHRRETKIDIIKSAKLLKGTGIFIYEDLTNINAEVLASLRLKEPELVEKAWSRDGKLFVCYKGQERNEQVTYDKYKFWLAKQWPTKTYVTNKTTYARKVSNDSASNRPT</sequence>
<dbReference type="PANTHER" id="PTHR34415:SF1">
    <property type="entry name" value="INTEGRASE CATALYTIC DOMAIN-CONTAINING PROTEIN"/>
    <property type="match status" value="1"/>
</dbReference>
<keyword evidence="2" id="KW-1185">Reference proteome</keyword>
<reference evidence="1" key="2">
    <citation type="submission" date="2020-11" db="EMBL/GenBank/DDBJ databases">
        <authorList>
            <person name="McCartney M.A."/>
            <person name="Auch B."/>
            <person name="Kono T."/>
            <person name="Mallez S."/>
            <person name="Becker A."/>
            <person name="Gohl D.M."/>
            <person name="Silverstein K.A.T."/>
            <person name="Koren S."/>
            <person name="Bechman K.B."/>
            <person name="Herman A."/>
            <person name="Abrahante J.E."/>
            <person name="Garbe J."/>
        </authorList>
    </citation>
    <scope>NUCLEOTIDE SEQUENCE</scope>
    <source>
        <strain evidence="1">Duluth1</strain>
        <tissue evidence="1">Whole animal</tissue>
    </source>
</reference>
<gene>
    <name evidence="1" type="ORF">DPMN_157719</name>
</gene>
<comment type="caution">
    <text evidence="1">The sequence shown here is derived from an EMBL/GenBank/DDBJ whole genome shotgun (WGS) entry which is preliminary data.</text>
</comment>